<evidence type="ECO:0000256" key="5">
    <source>
        <dbReference type="NCBIfam" id="TIGR02488"/>
    </source>
</evidence>
<dbReference type="NCBIfam" id="TIGR02488">
    <property type="entry name" value="flgG_G_neg"/>
    <property type="match status" value="1"/>
</dbReference>
<keyword evidence="10" id="KW-0969">Cilium</keyword>
<proteinExistence type="inferred from homology"/>
<dbReference type="AlphaFoldDB" id="A0A7C4QQ64"/>
<evidence type="ECO:0000259" key="9">
    <source>
        <dbReference type="Pfam" id="PF22692"/>
    </source>
</evidence>
<evidence type="ECO:0000259" key="8">
    <source>
        <dbReference type="Pfam" id="PF06429"/>
    </source>
</evidence>
<dbReference type="GO" id="GO:0009426">
    <property type="term" value="C:bacterial-type flagellum basal body, distal rod"/>
    <property type="evidence" value="ECO:0007669"/>
    <property type="project" value="UniProtKB-UniRule"/>
</dbReference>
<dbReference type="InterPro" id="IPR037925">
    <property type="entry name" value="FlgE/F/G-like"/>
</dbReference>
<reference evidence="10" key="1">
    <citation type="journal article" date="2020" name="mSystems">
        <title>Genome- and Community-Level Interaction Insights into Carbon Utilization and Element Cycling Functions of Hydrothermarchaeota in Hydrothermal Sediment.</title>
        <authorList>
            <person name="Zhou Z."/>
            <person name="Liu Y."/>
            <person name="Xu W."/>
            <person name="Pan J."/>
            <person name="Luo Z.H."/>
            <person name="Li M."/>
        </authorList>
    </citation>
    <scope>NUCLEOTIDE SEQUENCE [LARGE SCALE GENOMIC DNA]</scope>
    <source>
        <strain evidence="10">SpSt-508</strain>
    </source>
</reference>
<gene>
    <name evidence="10" type="primary">flgG</name>
    <name evidence="10" type="ORF">ENS64_09935</name>
</gene>
<dbReference type="InterPro" id="IPR001444">
    <property type="entry name" value="Flag_bb_rod_N"/>
</dbReference>
<name>A0A7C4QQ64_9PLAN</name>
<dbReference type="SUPFAM" id="SSF117143">
    <property type="entry name" value="Flagellar hook protein flgE"/>
    <property type="match status" value="1"/>
</dbReference>
<dbReference type="PANTHER" id="PTHR30435">
    <property type="entry name" value="FLAGELLAR PROTEIN"/>
    <property type="match status" value="1"/>
</dbReference>
<evidence type="ECO:0000259" key="7">
    <source>
        <dbReference type="Pfam" id="PF00460"/>
    </source>
</evidence>
<evidence type="ECO:0000256" key="2">
    <source>
        <dbReference type="ARBA" id="ARBA00009677"/>
    </source>
</evidence>
<feature type="domain" description="Flagellar hook protein FlgE/F/G-like D1" evidence="9">
    <location>
        <begin position="97"/>
        <end position="163"/>
    </location>
</feature>
<comment type="caution">
    <text evidence="10">The sequence shown here is derived from an EMBL/GenBank/DDBJ whole genome shotgun (WGS) entry which is preliminary data.</text>
</comment>
<dbReference type="NCBIfam" id="TIGR03506">
    <property type="entry name" value="FlgEFG_subfam"/>
    <property type="match status" value="2"/>
</dbReference>
<evidence type="ECO:0000256" key="6">
    <source>
        <dbReference type="RuleBase" id="RU362116"/>
    </source>
</evidence>
<comment type="similarity">
    <text evidence="2 6">Belongs to the flagella basal body rod proteins family.</text>
</comment>
<dbReference type="InterPro" id="IPR010930">
    <property type="entry name" value="Flg_bb/hook_C_dom"/>
</dbReference>
<dbReference type="GO" id="GO:0071978">
    <property type="term" value="P:bacterial-type flagellum-dependent swarming motility"/>
    <property type="evidence" value="ECO:0007669"/>
    <property type="project" value="TreeGrafter"/>
</dbReference>
<dbReference type="InterPro" id="IPR012834">
    <property type="entry name" value="FlgG_G_neg"/>
</dbReference>
<dbReference type="EMBL" id="DSVQ01000012">
    <property type="protein sequence ID" value="HGT39565.1"/>
    <property type="molecule type" value="Genomic_DNA"/>
</dbReference>
<feature type="domain" description="Flagellar basal-body/hook protein C-terminal" evidence="8">
    <location>
        <begin position="219"/>
        <end position="264"/>
    </location>
</feature>
<evidence type="ECO:0000313" key="10">
    <source>
        <dbReference type="EMBL" id="HGT39565.1"/>
    </source>
</evidence>
<comment type="subcellular location">
    <subcellularLocation>
        <location evidence="1 6">Bacterial flagellum basal body</location>
    </subcellularLocation>
</comment>
<feature type="domain" description="Flagellar basal body rod protein N-terminal" evidence="7">
    <location>
        <begin position="6"/>
        <end position="36"/>
    </location>
</feature>
<dbReference type="PANTHER" id="PTHR30435:SF19">
    <property type="entry name" value="FLAGELLAR BASAL-BODY ROD PROTEIN FLGG"/>
    <property type="match status" value="1"/>
</dbReference>
<keyword evidence="10" id="KW-0282">Flagellum</keyword>
<dbReference type="Pfam" id="PF00460">
    <property type="entry name" value="Flg_bb_rod"/>
    <property type="match status" value="1"/>
</dbReference>
<accession>A0A7C4QQ64</accession>
<dbReference type="Pfam" id="PF22692">
    <property type="entry name" value="LlgE_F_G_D1"/>
    <property type="match status" value="1"/>
</dbReference>
<evidence type="ECO:0000256" key="4">
    <source>
        <dbReference type="ARBA" id="ARBA00023143"/>
    </source>
</evidence>
<protein>
    <recommendedName>
        <fullName evidence="3 5">Flagellar basal-body rod protein FlgG</fullName>
    </recommendedName>
</protein>
<dbReference type="InterPro" id="IPR053967">
    <property type="entry name" value="LlgE_F_G-like_D1"/>
</dbReference>
<dbReference type="Pfam" id="PF06429">
    <property type="entry name" value="Flg_bbr_C"/>
    <property type="match status" value="1"/>
</dbReference>
<sequence>MLNRAMNTAASGMDAFIFNLDTIANNLANAGTTAFKRSRTNFEDLYYQYYKLPGAQDSQGNIAPEGIYAGTGVRVSAVQPDFSQGSLLSTGRQYDVAISGDGFFEVTDQGPVMYYTRNGQFTVNASGALMVATANRGLLLNPPITIPQDTVEISIDATGVVSVLQAGSTTLQQIGQIQLNKFMNREGLLHVGDNLYTPTDASGPAQPFTPGTQGVGLLRQNFLEASNTEPVRELVDLIKTQRNVELNSQVIQASDQMLQLVANLRRF</sequence>
<keyword evidence="10" id="KW-0966">Cell projection</keyword>
<dbReference type="InterPro" id="IPR020013">
    <property type="entry name" value="Flagellar_FlgE/F/G"/>
</dbReference>
<organism evidence="10">
    <name type="scientific">Schlesneria paludicola</name>
    <dbReference type="NCBI Taxonomy" id="360056"/>
    <lineage>
        <taxon>Bacteria</taxon>
        <taxon>Pseudomonadati</taxon>
        <taxon>Planctomycetota</taxon>
        <taxon>Planctomycetia</taxon>
        <taxon>Planctomycetales</taxon>
        <taxon>Planctomycetaceae</taxon>
        <taxon>Schlesneria</taxon>
    </lineage>
</organism>
<evidence type="ECO:0000256" key="1">
    <source>
        <dbReference type="ARBA" id="ARBA00004117"/>
    </source>
</evidence>
<keyword evidence="4 6" id="KW-0975">Bacterial flagellum</keyword>
<evidence type="ECO:0000256" key="3">
    <source>
        <dbReference type="ARBA" id="ARBA00017948"/>
    </source>
</evidence>